<dbReference type="Proteomes" id="UP000014480">
    <property type="component" value="Unassembled WGS sequence"/>
</dbReference>
<accession>A0A484FGL4</accession>
<evidence type="ECO:0000313" key="3">
    <source>
        <dbReference type="Proteomes" id="UP000014480"/>
    </source>
</evidence>
<sequence length="75" mass="8226">MTPLKANPTNAVICPLSTPPRTIISTHEQLEFPFPQITGLTMASYPSHKPQTPQPPAPILIKDGDDEQGDVTRDY</sequence>
<reference evidence="3" key="2">
    <citation type="journal article" date="2019" name="Mol. Plant Microbe Interact.">
        <title>Genome sequence resources for four phytopathogenic fungi from the Colletotrichum orbiculare species complex.</title>
        <authorList>
            <person name="Gan P."/>
            <person name="Tsushima A."/>
            <person name="Narusaka M."/>
            <person name="Narusaka Y."/>
            <person name="Takano Y."/>
            <person name="Kubo Y."/>
            <person name="Shirasu K."/>
        </authorList>
    </citation>
    <scope>GENOME REANNOTATION</scope>
    <source>
        <strain evidence="3">104-T / ATCC 96160 / CBS 514.97 / LARS 414 / MAFF 240422</strain>
    </source>
</reference>
<name>A0A484FGL4_COLOR</name>
<feature type="region of interest" description="Disordered" evidence="1">
    <location>
        <begin position="41"/>
        <end position="75"/>
    </location>
</feature>
<gene>
    <name evidence="2" type="ORF">Cob_v009765</name>
</gene>
<evidence type="ECO:0000313" key="2">
    <source>
        <dbReference type="EMBL" id="TDZ17213.1"/>
    </source>
</evidence>
<dbReference type="AlphaFoldDB" id="A0A484FGL4"/>
<organism evidence="2 3">
    <name type="scientific">Colletotrichum orbiculare (strain 104-T / ATCC 96160 / CBS 514.97 / LARS 414 / MAFF 240422)</name>
    <name type="common">Cucumber anthracnose fungus</name>
    <name type="synonym">Colletotrichum lagenarium</name>
    <dbReference type="NCBI Taxonomy" id="1213857"/>
    <lineage>
        <taxon>Eukaryota</taxon>
        <taxon>Fungi</taxon>
        <taxon>Dikarya</taxon>
        <taxon>Ascomycota</taxon>
        <taxon>Pezizomycotina</taxon>
        <taxon>Sordariomycetes</taxon>
        <taxon>Hypocreomycetidae</taxon>
        <taxon>Glomerellales</taxon>
        <taxon>Glomerellaceae</taxon>
        <taxon>Colletotrichum</taxon>
        <taxon>Colletotrichum orbiculare species complex</taxon>
    </lineage>
</organism>
<keyword evidence="3" id="KW-1185">Reference proteome</keyword>
<dbReference type="EMBL" id="AMCV02000031">
    <property type="protein sequence ID" value="TDZ17213.1"/>
    <property type="molecule type" value="Genomic_DNA"/>
</dbReference>
<protein>
    <submittedName>
        <fullName evidence="2">Uncharacterized protein</fullName>
    </submittedName>
</protein>
<reference evidence="3" key="1">
    <citation type="journal article" date="2013" name="New Phytol.">
        <title>Comparative genomic and transcriptomic analyses reveal the hemibiotrophic stage shift of Colletotrichum fungi.</title>
        <authorList>
            <person name="Gan P."/>
            <person name="Ikeda K."/>
            <person name="Irieda H."/>
            <person name="Narusaka M."/>
            <person name="O'Connell R.J."/>
            <person name="Narusaka Y."/>
            <person name="Takano Y."/>
            <person name="Kubo Y."/>
            <person name="Shirasu K."/>
        </authorList>
    </citation>
    <scope>NUCLEOTIDE SEQUENCE [LARGE SCALE GENOMIC DNA]</scope>
    <source>
        <strain evidence="3">104-T / ATCC 96160 / CBS 514.97 / LARS 414 / MAFF 240422</strain>
    </source>
</reference>
<comment type="caution">
    <text evidence="2">The sequence shown here is derived from an EMBL/GenBank/DDBJ whole genome shotgun (WGS) entry which is preliminary data.</text>
</comment>
<evidence type="ECO:0000256" key="1">
    <source>
        <dbReference type="SAM" id="MobiDB-lite"/>
    </source>
</evidence>
<proteinExistence type="predicted"/>